<dbReference type="RefSeq" id="WP_262845441.1">
    <property type="nucleotide sequence ID" value="NZ_JANZYP010000039.1"/>
</dbReference>
<reference evidence="2" key="1">
    <citation type="journal article" date="2019" name="Int. J. Syst. Evol. Microbiol.">
        <title>The Global Catalogue of Microorganisms (GCM) 10K type strain sequencing project: providing services to taxonomists for standard genome sequencing and annotation.</title>
        <authorList>
            <consortium name="The Broad Institute Genomics Platform"/>
            <consortium name="The Broad Institute Genome Sequencing Center for Infectious Disease"/>
            <person name="Wu L."/>
            <person name="Ma J."/>
        </authorList>
    </citation>
    <scope>NUCLEOTIDE SEQUENCE [LARGE SCALE GENOMIC DNA]</scope>
    <source>
        <strain evidence="2">CCUG 49560</strain>
    </source>
</reference>
<evidence type="ECO:0000313" key="1">
    <source>
        <dbReference type="EMBL" id="MFC4591732.1"/>
    </source>
</evidence>
<proteinExistence type="predicted"/>
<comment type="caution">
    <text evidence="1">The sequence shown here is derived from an EMBL/GenBank/DDBJ whole genome shotgun (WGS) entry which is preliminary data.</text>
</comment>
<evidence type="ECO:0000313" key="2">
    <source>
        <dbReference type="Proteomes" id="UP001595891"/>
    </source>
</evidence>
<name>A0ABV9EQJ3_9ACTN</name>
<dbReference type="Proteomes" id="UP001595891">
    <property type="component" value="Unassembled WGS sequence"/>
</dbReference>
<protein>
    <submittedName>
        <fullName evidence="1">Uncharacterized protein</fullName>
    </submittedName>
</protein>
<sequence length="369" mass="38842">MIFDVSVPYVSTRWGQERGRAAAGLGRDMPHDDRDLTRAARRRMRRTGEGYEAALAAIRDGRRRLARLRYVLTADVRRLMRGEGRCRVALGTGDARGGDRHAATVDDGEGVGCWLAGLPPVYRCRVCGGAGDARAEDTGLRLAVAPDDPDLSPGVATITTLRHHARCAPSEVIRSDAAGVPRGPFGVSLPADAAPESTGEFAVVAQPVTVPAGLGLMAGAEPALLVTAEVTEHLGAGPTAWLWQFELSVWRPAGFREPSFAERAGPGWSVRVVPGRPGGAVPGWVAVRRSEPAAGRAPDHLYLGAVDVPGGWAEAVRGRDALLLLAGPIATHGDAPRIPSRVGPDRLAELLGDGTLLAAYAPLVHDAPR</sequence>
<gene>
    <name evidence="1" type="ORF">ACFO8L_36960</name>
</gene>
<dbReference type="EMBL" id="JBHSFN010000036">
    <property type="protein sequence ID" value="MFC4591732.1"/>
    <property type="molecule type" value="Genomic_DNA"/>
</dbReference>
<organism evidence="1 2">
    <name type="scientific">Sphaerisporangium corydalis</name>
    <dbReference type="NCBI Taxonomy" id="1441875"/>
    <lineage>
        <taxon>Bacteria</taxon>
        <taxon>Bacillati</taxon>
        <taxon>Actinomycetota</taxon>
        <taxon>Actinomycetes</taxon>
        <taxon>Streptosporangiales</taxon>
        <taxon>Streptosporangiaceae</taxon>
        <taxon>Sphaerisporangium</taxon>
    </lineage>
</organism>
<keyword evidence="2" id="KW-1185">Reference proteome</keyword>
<accession>A0ABV9EQJ3</accession>